<dbReference type="EMBL" id="LZRT01000098">
    <property type="protein sequence ID" value="OUM85675.1"/>
    <property type="molecule type" value="Genomic_DNA"/>
</dbReference>
<dbReference type="Proteomes" id="UP000196475">
    <property type="component" value="Unassembled WGS sequence"/>
</dbReference>
<accession>A0A1Y3PE84</accession>
<dbReference type="InterPro" id="IPR001387">
    <property type="entry name" value="Cro/C1-type_HTH"/>
</dbReference>
<feature type="domain" description="HTH cro/C1-type" evidence="1">
    <location>
        <begin position="7"/>
        <end position="62"/>
    </location>
</feature>
<dbReference type="AlphaFoldDB" id="A0A1Y3PE84"/>
<dbReference type="Pfam" id="PF01381">
    <property type="entry name" value="HTH_3"/>
    <property type="match status" value="1"/>
</dbReference>
<dbReference type="InterPro" id="IPR010982">
    <property type="entry name" value="Lambda_DNA-bd_dom_sf"/>
</dbReference>
<dbReference type="Gene3D" id="1.10.260.40">
    <property type="entry name" value="lambda repressor-like DNA-binding domains"/>
    <property type="match status" value="1"/>
</dbReference>
<name>A0A1Y3PE84_9BACI</name>
<dbReference type="SMART" id="SM00530">
    <property type="entry name" value="HTH_XRE"/>
    <property type="match status" value="1"/>
</dbReference>
<dbReference type="CDD" id="cd00093">
    <property type="entry name" value="HTH_XRE"/>
    <property type="match status" value="1"/>
</dbReference>
<proteinExistence type="predicted"/>
<protein>
    <recommendedName>
        <fullName evidence="1">HTH cro/C1-type domain-containing protein</fullName>
    </recommendedName>
</protein>
<dbReference type="GO" id="GO:0003677">
    <property type="term" value="F:DNA binding"/>
    <property type="evidence" value="ECO:0007669"/>
    <property type="project" value="InterPro"/>
</dbReference>
<evidence type="ECO:0000313" key="3">
    <source>
        <dbReference type="Proteomes" id="UP000196475"/>
    </source>
</evidence>
<gene>
    <name evidence="2" type="ORF">BAA01_09405</name>
</gene>
<sequence>MSVIEKIEELLKEKGWTKYRLAKEARLPQSTITSLLSGRVKYPSAETLIKIANALGVSASELLGEKDLELINVYQNKKKTMEKVLSLLKLFTDDEGWFEEKFHKDIFYTFAGHLPLGPATDIFDQWYEMNFLNADEGDITEEDIEYAKHEFNEHYNYRTIKRGLESLDDYYISGKTVFDFADDLEKLARKHGMKIHDVDSKETAKYETEHEFLTKLELSDNELLKRFKLTLDGKPLTKKEAKAIIAFLRSLRQFSELNE</sequence>
<reference evidence="3" key="1">
    <citation type="submission" date="2016-06" db="EMBL/GenBank/DDBJ databases">
        <authorList>
            <person name="Nascimento L."/>
            <person name="Pereira R.V."/>
            <person name="Martins L.F."/>
            <person name="Quaggio R.B."/>
            <person name="Silva A.M."/>
            <person name="Setubal J.C."/>
        </authorList>
    </citation>
    <scope>NUCLEOTIDE SEQUENCE [LARGE SCALE GENOMIC DNA]</scope>
</reference>
<organism evidence="2 3">
    <name type="scientific">Bacillus thermozeamaize</name>
    <dbReference type="NCBI Taxonomy" id="230954"/>
    <lineage>
        <taxon>Bacteria</taxon>
        <taxon>Bacillati</taxon>
        <taxon>Bacillota</taxon>
        <taxon>Bacilli</taxon>
        <taxon>Bacillales</taxon>
        <taxon>Bacillaceae</taxon>
        <taxon>Bacillus</taxon>
    </lineage>
</organism>
<dbReference type="PROSITE" id="PS50943">
    <property type="entry name" value="HTH_CROC1"/>
    <property type="match status" value="1"/>
</dbReference>
<evidence type="ECO:0000313" key="2">
    <source>
        <dbReference type="EMBL" id="OUM85675.1"/>
    </source>
</evidence>
<dbReference type="SUPFAM" id="SSF47413">
    <property type="entry name" value="lambda repressor-like DNA-binding domains"/>
    <property type="match status" value="1"/>
</dbReference>
<evidence type="ECO:0000259" key="1">
    <source>
        <dbReference type="PROSITE" id="PS50943"/>
    </source>
</evidence>
<comment type="caution">
    <text evidence="2">The sequence shown here is derived from an EMBL/GenBank/DDBJ whole genome shotgun (WGS) entry which is preliminary data.</text>
</comment>